<comment type="pathway">
    <text evidence="1">Mycotoxin biosynthesis.</text>
</comment>
<dbReference type="AlphaFoldDB" id="A0A225AJF6"/>
<dbReference type="RefSeq" id="XP_020121752.1">
    <property type="nucleotide sequence ID" value="XM_020265820.1"/>
</dbReference>
<keyword evidence="3" id="KW-0812">Transmembrane</keyword>
<dbReference type="GeneID" id="31003267"/>
<dbReference type="InterPro" id="IPR021765">
    <property type="entry name" value="UstYa-like"/>
</dbReference>
<dbReference type="Proteomes" id="UP000214365">
    <property type="component" value="Unassembled WGS sequence"/>
</dbReference>
<dbReference type="GO" id="GO:0043386">
    <property type="term" value="P:mycotoxin biosynthetic process"/>
    <property type="evidence" value="ECO:0007669"/>
    <property type="project" value="InterPro"/>
</dbReference>
<organism evidence="4 5">
    <name type="scientific">Talaromyces atroroseus</name>
    <dbReference type="NCBI Taxonomy" id="1441469"/>
    <lineage>
        <taxon>Eukaryota</taxon>
        <taxon>Fungi</taxon>
        <taxon>Dikarya</taxon>
        <taxon>Ascomycota</taxon>
        <taxon>Pezizomycotina</taxon>
        <taxon>Eurotiomycetes</taxon>
        <taxon>Eurotiomycetidae</taxon>
        <taxon>Eurotiales</taxon>
        <taxon>Trichocomaceae</taxon>
        <taxon>Talaromyces</taxon>
        <taxon>Talaromyces sect. Trachyspermi</taxon>
    </lineage>
</organism>
<feature type="transmembrane region" description="Helical" evidence="3">
    <location>
        <begin position="41"/>
        <end position="62"/>
    </location>
</feature>
<name>A0A225AJF6_TALAT</name>
<evidence type="ECO:0000256" key="3">
    <source>
        <dbReference type="SAM" id="Phobius"/>
    </source>
</evidence>
<dbReference type="OrthoDB" id="3687641at2759"/>
<evidence type="ECO:0000313" key="5">
    <source>
        <dbReference type="Proteomes" id="UP000214365"/>
    </source>
</evidence>
<reference evidence="4 5" key="1">
    <citation type="submission" date="2015-06" db="EMBL/GenBank/DDBJ databases">
        <title>Talaromyces atroroseus IBT 11181 draft genome.</title>
        <authorList>
            <person name="Rasmussen K.B."/>
            <person name="Rasmussen S."/>
            <person name="Petersen B."/>
            <person name="Sicheritz-Ponten T."/>
            <person name="Mortensen U.H."/>
            <person name="Thrane U."/>
        </authorList>
    </citation>
    <scope>NUCLEOTIDE SEQUENCE [LARGE SCALE GENOMIC DNA]</scope>
    <source>
        <strain evidence="4 5">IBT 11181</strain>
    </source>
</reference>
<accession>A0A225AJF6</accession>
<dbReference type="EMBL" id="LFMY01000004">
    <property type="protein sequence ID" value="OKL61631.1"/>
    <property type="molecule type" value="Genomic_DNA"/>
</dbReference>
<dbReference type="PANTHER" id="PTHR33365:SF4">
    <property type="entry name" value="CYCLOCHLOROTINE BIOSYNTHESIS PROTEIN O"/>
    <property type="match status" value="1"/>
</dbReference>
<comment type="similarity">
    <text evidence="2">Belongs to the ustYa family.</text>
</comment>
<evidence type="ECO:0000256" key="1">
    <source>
        <dbReference type="ARBA" id="ARBA00004685"/>
    </source>
</evidence>
<sequence length="259" mass="29358">MENCTRSSFESTLHETETPFLTTFEKSSDYTNYRTSRRVQLGWAVIAPWVLSLLLLAVIVIIEIRVNGLIGGPPFGYWTAHELEIAKREIPATLKQIRFTGGLRYNESKQLYREIELGVPDYSGIPTPEIDAAWHDLISTTDVFLTEEEVKANIENGGTFANFPRPDDSLYTDPFTGLYQAVTWGRFLASYSIMCASDMTPIPEAHTDFKPNGNLEPIFQIEHTCRDYSAIQKWAKGRDALDDTVWRKNAEKLKPGLLS</sequence>
<evidence type="ECO:0000313" key="4">
    <source>
        <dbReference type="EMBL" id="OKL61631.1"/>
    </source>
</evidence>
<proteinExistence type="inferred from homology"/>
<keyword evidence="3" id="KW-0472">Membrane</keyword>
<evidence type="ECO:0000256" key="2">
    <source>
        <dbReference type="ARBA" id="ARBA00035112"/>
    </source>
</evidence>
<dbReference type="STRING" id="1441469.A0A225AJF6"/>
<gene>
    <name evidence="4" type="ORF">UA08_03512</name>
</gene>
<comment type="caution">
    <text evidence="4">The sequence shown here is derived from an EMBL/GenBank/DDBJ whole genome shotgun (WGS) entry which is preliminary data.</text>
</comment>
<keyword evidence="5" id="KW-1185">Reference proteome</keyword>
<dbReference type="Pfam" id="PF11807">
    <property type="entry name" value="UstYa"/>
    <property type="match status" value="1"/>
</dbReference>
<keyword evidence="3" id="KW-1133">Transmembrane helix</keyword>
<protein>
    <submittedName>
        <fullName evidence="4">Uncharacterized protein</fullName>
    </submittedName>
</protein>
<dbReference type="PANTHER" id="PTHR33365">
    <property type="entry name" value="YALI0B05434P"/>
    <property type="match status" value="1"/>
</dbReference>